<dbReference type="AlphaFoldDB" id="A0A286ACS6"/>
<feature type="domain" description="HTH cro/C1-type" evidence="2">
    <location>
        <begin position="9"/>
        <end position="63"/>
    </location>
</feature>
<dbReference type="RefSeq" id="WP_097133209.1">
    <property type="nucleotide sequence ID" value="NZ_OCMT01000004.1"/>
</dbReference>
<evidence type="ECO:0000313" key="4">
    <source>
        <dbReference type="Proteomes" id="UP000219281"/>
    </source>
</evidence>
<accession>A0A286ACS6</accession>
<evidence type="ECO:0000256" key="1">
    <source>
        <dbReference type="ARBA" id="ARBA00023125"/>
    </source>
</evidence>
<reference evidence="4" key="1">
    <citation type="submission" date="2017-09" db="EMBL/GenBank/DDBJ databases">
        <authorList>
            <person name="Varghese N."/>
            <person name="Submissions S."/>
        </authorList>
    </citation>
    <scope>NUCLEOTIDE SEQUENCE [LARGE SCALE GENOMIC DNA]</scope>
    <source>
        <strain evidence="4">CGMCC 1.12803</strain>
    </source>
</reference>
<dbReference type="Pfam" id="PF01381">
    <property type="entry name" value="HTH_3"/>
    <property type="match status" value="1"/>
</dbReference>
<dbReference type="SMART" id="SM00530">
    <property type="entry name" value="HTH_XRE"/>
    <property type="match status" value="1"/>
</dbReference>
<dbReference type="SUPFAM" id="SSF47413">
    <property type="entry name" value="lambda repressor-like DNA-binding domains"/>
    <property type="match status" value="1"/>
</dbReference>
<dbReference type="OrthoDB" id="4762426at2"/>
<organism evidence="3 4">
    <name type="scientific">Pedobacter xixiisoli</name>
    <dbReference type="NCBI Taxonomy" id="1476464"/>
    <lineage>
        <taxon>Bacteria</taxon>
        <taxon>Pseudomonadati</taxon>
        <taxon>Bacteroidota</taxon>
        <taxon>Sphingobacteriia</taxon>
        <taxon>Sphingobacteriales</taxon>
        <taxon>Sphingobacteriaceae</taxon>
        <taxon>Pedobacter</taxon>
    </lineage>
</organism>
<evidence type="ECO:0000259" key="2">
    <source>
        <dbReference type="PROSITE" id="PS50943"/>
    </source>
</evidence>
<protein>
    <submittedName>
        <fullName evidence="3">Helix-turn-helix</fullName>
    </submittedName>
</protein>
<dbReference type="PANTHER" id="PTHR46558:SF4">
    <property type="entry name" value="DNA-BIDING PHAGE PROTEIN"/>
    <property type="match status" value="1"/>
</dbReference>
<dbReference type="GO" id="GO:0003677">
    <property type="term" value="F:DNA binding"/>
    <property type="evidence" value="ECO:0007669"/>
    <property type="project" value="UniProtKB-KW"/>
</dbReference>
<gene>
    <name evidence="3" type="ORF">SAMN06297358_3390</name>
</gene>
<dbReference type="EMBL" id="OCMT01000004">
    <property type="protein sequence ID" value="SOD19685.1"/>
    <property type="molecule type" value="Genomic_DNA"/>
</dbReference>
<keyword evidence="4" id="KW-1185">Reference proteome</keyword>
<dbReference type="Gene3D" id="1.10.260.40">
    <property type="entry name" value="lambda repressor-like DNA-binding domains"/>
    <property type="match status" value="1"/>
</dbReference>
<evidence type="ECO:0000313" key="3">
    <source>
        <dbReference type="EMBL" id="SOD19685.1"/>
    </source>
</evidence>
<dbReference type="InterPro" id="IPR010982">
    <property type="entry name" value="Lambda_DNA-bd_dom_sf"/>
</dbReference>
<keyword evidence="1" id="KW-0238">DNA-binding</keyword>
<dbReference type="InterPro" id="IPR001387">
    <property type="entry name" value="Cro/C1-type_HTH"/>
</dbReference>
<name>A0A286ACS6_9SPHI</name>
<dbReference type="CDD" id="cd00093">
    <property type="entry name" value="HTH_XRE"/>
    <property type="match status" value="1"/>
</dbReference>
<proteinExistence type="predicted"/>
<sequence>MKTTIGKVIKAFRKHLNYKQEYVAKKLNVTVATIANIENGRVSVDIEKLYQLSLIFNIPLKDMIGLAAEIFEKGNEEGLSYAVSYLRMGCSVQH</sequence>
<dbReference type="PROSITE" id="PS50943">
    <property type="entry name" value="HTH_CROC1"/>
    <property type="match status" value="1"/>
</dbReference>
<dbReference type="Proteomes" id="UP000219281">
    <property type="component" value="Unassembled WGS sequence"/>
</dbReference>
<dbReference type="PANTHER" id="PTHR46558">
    <property type="entry name" value="TRACRIPTIONAL REGULATORY PROTEIN-RELATED-RELATED"/>
    <property type="match status" value="1"/>
</dbReference>